<feature type="non-terminal residue" evidence="1">
    <location>
        <position position="1"/>
    </location>
</feature>
<comment type="caution">
    <text evidence="1">The sequence shown here is derived from an EMBL/GenBank/DDBJ whole genome shotgun (WGS) entry which is preliminary data.</text>
</comment>
<organism evidence="1 2">
    <name type="scientific">Ensete ventricosum</name>
    <name type="common">Abyssinian banana</name>
    <name type="synonym">Musa ensete</name>
    <dbReference type="NCBI Taxonomy" id="4639"/>
    <lineage>
        <taxon>Eukaryota</taxon>
        <taxon>Viridiplantae</taxon>
        <taxon>Streptophyta</taxon>
        <taxon>Embryophyta</taxon>
        <taxon>Tracheophyta</taxon>
        <taxon>Spermatophyta</taxon>
        <taxon>Magnoliopsida</taxon>
        <taxon>Liliopsida</taxon>
        <taxon>Zingiberales</taxon>
        <taxon>Musaceae</taxon>
        <taxon>Ensete</taxon>
    </lineage>
</organism>
<evidence type="ECO:0000313" key="2">
    <source>
        <dbReference type="Proteomes" id="UP000287651"/>
    </source>
</evidence>
<name>A0A426ZV06_ENSVE</name>
<dbReference type="EMBL" id="AMZH03004904">
    <property type="protein sequence ID" value="RRT67806.1"/>
    <property type="molecule type" value="Genomic_DNA"/>
</dbReference>
<dbReference type="Proteomes" id="UP000287651">
    <property type="component" value="Unassembled WGS sequence"/>
</dbReference>
<reference evidence="1 2" key="1">
    <citation type="journal article" date="2014" name="Agronomy (Basel)">
        <title>A Draft Genome Sequence for Ensete ventricosum, the Drought-Tolerant Tree Against Hunger.</title>
        <authorList>
            <person name="Harrison J."/>
            <person name="Moore K.A."/>
            <person name="Paszkiewicz K."/>
            <person name="Jones T."/>
            <person name="Grant M."/>
            <person name="Ambacheew D."/>
            <person name="Muzemil S."/>
            <person name="Studholme D.J."/>
        </authorList>
    </citation>
    <scope>NUCLEOTIDE SEQUENCE [LARGE SCALE GENOMIC DNA]</scope>
</reference>
<gene>
    <name evidence="1" type="ORF">B296_00038912</name>
</gene>
<proteinExistence type="predicted"/>
<dbReference type="AlphaFoldDB" id="A0A426ZV06"/>
<sequence>GLEVVGPVEVALEDGAGEVIEGEVEIALEVVVGPESRGDLVGVDEELGVHALGAGAGTGNGLLNQGVLGHDQLGRGWERSLEGLQLAHREAMAPDPG</sequence>
<evidence type="ECO:0000313" key="1">
    <source>
        <dbReference type="EMBL" id="RRT67806.1"/>
    </source>
</evidence>
<accession>A0A426ZV06</accession>
<protein>
    <submittedName>
        <fullName evidence="1">Uncharacterized protein</fullName>
    </submittedName>
</protein>